<dbReference type="Proteomes" id="UP001732720">
    <property type="component" value="Chromosome 2"/>
</dbReference>
<protein>
    <submittedName>
        <fullName evidence="2">Olfactory receptor 4F15-like</fullName>
    </submittedName>
</protein>
<dbReference type="RefSeq" id="XP_073914735.1">
    <property type="nucleotide sequence ID" value="XM_074058634.1"/>
</dbReference>
<sequence length="311" mass="35202">MDQLNDTVVSEFVLLGLSSSWETKVFLSFIFYLLYLGIVLGNLFIVFLVITDSHLHSPMYFLLTNLSLNDVLVSSTTMPKMISDLLKEHKVISFQSCMTQICFIHIMGGVEMVLLTAMAFDRYTAICQPLHYLNIMSPKRCILFVIIGWVTGVIHAMSQFSFVVNLPFCGPNIIDSFYCDFPRIINLACTDGDKFEFAVAANSGFMSMGTFFLLLLSYAFILVTVWKHSTGDLSKALVTLSAHITVVVLFFIPCIFLYVWPFPTSSIDKYLFIADFAITPALNPVIYTLRNKDILVAIQRLSKRGHFDRFC</sequence>
<gene>
    <name evidence="2" type="primary">LOC109702436</name>
</gene>
<proteinExistence type="predicted"/>
<evidence type="ECO:0000313" key="1">
    <source>
        <dbReference type="Proteomes" id="UP001732720"/>
    </source>
</evidence>
<organism evidence="1 2">
    <name type="scientific">Castor canadensis</name>
    <name type="common">American beaver</name>
    <dbReference type="NCBI Taxonomy" id="51338"/>
    <lineage>
        <taxon>Eukaryota</taxon>
        <taxon>Metazoa</taxon>
        <taxon>Chordata</taxon>
        <taxon>Craniata</taxon>
        <taxon>Vertebrata</taxon>
        <taxon>Euteleostomi</taxon>
        <taxon>Mammalia</taxon>
        <taxon>Eutheria</taxon>
        <taxon>Euarchontoglires</taxon>
        <taxon>Glires</taxon>
        <taxon>Rodentia</taxon>
        <taxon>Castorimorpha</taxon>
        <taxon>Castoridae</taxon>
        <taxon>Castor</taxon>
    </lineage>
</organism>
<name>A0AC58LC68_CASCN</name>
<evidence type="ECO:0000313" key="2">
    <source>
        <dbReference type="RefSeq" id="XP_073914735.1"/>
    </source>
</evidence>
<accession>A0AC58LC68</accession>
<keyword evidence="1" id="KW-1185">Reference proteome</keyword>
<reference evidence="2" key="1">
    <citation type="submission" date="2025-08" db="UniProtKB">
        <authorList>
            <consortium name="RefSeq"/>
        </authorList>
    </citation>
    <scope>IDENTIFICATION</scope>
</reference>